<proteinExistence type="inferred from homology"/>
<dbReference type="AlphaFoldDB" id="K9XTL2"/>
<sequence>MNSNQTEQGIRTLGVDIGGSGVKAIVLDEQGLTITERSRVKTPQPATPEAVLNAIASLASEQGEFERVAVGFPGVVQYGITKTAVNLDPQWENFNLGDALSKLLAKPVKVANDADIQGLGAIKGQGVELVLTLGTGFGSALFIDGKLVPNLEMGHHPFRKGETYEEQLGRAALNKIGVQKWNNRLQRAIANLEHLFNYNTLYLGGGEAKNINFQLPESVVVIPNISGLLGGIKLWQN</sequence>
<dbReference type="PANTHER" id="PTHR18964">
    <property type="entry name" value="ROK (REPRESSOR, ORF, KINASE) FAMILY"/>
    <property type="match status" value="1"/>
</dbReference>
<dbReference type="Gene3D" id="3.30.420.40">
    <property type="match status" value="2"/>
</dbReference>
<dbReference type="Proteomes" id="UP000010473">
    <property type="component" value="Chromosome"/>
</dbReference>
<keyword evidence="3" id="KW-1185">Reference proteome</keyword>
<dbReference type="KEGG" id="scs:Sta7437_2337"/>
<dbReference type="RefSeq" id="WP_015193546.1">
    <property type="nucleotide sequence ID" value="NC_019748.1"/>
</dbReference>
<evidence type="ECO:0000313" key="2">
    <source>
        <dbReference type="EMBL" id="AFZ35878.1"/>
    </source>
</evidence>
<dbReference type="InterPro" id="IPR043129">
    <property type="entry name" value="ATPase_NBD"/>
</dbReference>
<protein>
    <submittedName>
        <fullName evidence="2">ROK family protein</fullName>
    </submittedName>
</protein>
<dbReference type="Pfam" id="PF00480">
    <property type="entry name" value="ROK"/>
    <property type="match status" value="1"/>
</dbReference>
<dbReference type="CDD" id="cd24058">
    <property type="entry name" value="ASKHA_NBD_ROK_PPGK"/>
    <property type="match status" value="1"/>
</dbReference>
<organism evidence="2 3">
    <name type="scientific">Stanieria cyanosphaera (strain ATCC 29371 / PCC 7437)</name>
    <dbReference type="NCBI Taxonomy" id="111780"/>
    <lineage>
        <taxon>Bacteria</taxon>
        <taxon>Bacillati</taxon>
        <taxon>Cyanobacteriota</taxon>
        <taxon>Cyanophyceae</taxon>
        <taxon>Pleurocapsales</taxon>
        <taxon>Dermocarpellaceae</taxon>
        <taxon>Stanieria</taxon>
    </lineage>
</organism>
<dbReference type="eggNOG" id="COG1940">
    <property type="taxonomic scope" value="Bacteria"/>
</dbReference>
<dbReference type="HOGENOM" id="CLU_065796_1_0_3"/>
<dbReference type="STRING" id="111780.Sta7437_2337"/>
<dbReference type="PATRIC" id="fig|111780.3.peg.2435"/>
<dbReference type="SUPFAM" id="SSF53067">
    <property type="entry name" value="Actin-like ATPase domain"/>
    <property type="match status" value="1"/>
</dbReference>
<comment type="similarity">
    <text evidence="1">Belongs to the ROK (NagC/XylR) family.</text>
</comment>
<dbReference type="InterPro" id="IPR000600">
    <property type="entry name" value="ROK"/>
</dbReference>
<dbReference type="EMBL" id="CP003653">
    <property type="protein sequence ID" value="AFZ35878.1"/>
    <property type="molecule type" value="Genomic_DNA"/>
</dbReference>
<dbReference type="PANTHER" id="PTHR18964:SF149">
    <property type="entry name" value="BIFUNCTIONAL UDP-N-ACETYLGLUCOSAMINE 2-EPIMERASE_N-ACETYLMANNOSAMINE KINASE"/>
    <property type="match status" value="1"/>
</dbReference>
<evidence type="ECO:0000313" key="3">
    <source>
        <dbReference type="Proteomes" id="UP000010473"/>
    </source>
</evidence>
<gene>
    <name evidence="2" type="ordered locus">Sta7437_2337</name>
</gene>
<reference evidence="3" key="1">
    <citation type="journal article" date="2013" name="Proc. Natl. Acad. Sci. U.S.A.">
        <title>Improving the coverage of the cyanobacterial phylum using diversity-driven genome sequencing.</title>
        <authorList>
            <person name="Shih P.M."/>
            <person name="Wu D."/>
            <person name="Latifi A."/>
            <person name="Axen S.D."/>
            <person name="Fewer D.P."/>
            <person name="Talla E."/>
            <person name="Calteau A."/>
            <person name="Cai F."/>
            <person name="Tandeau de Marsac N."/>
            <person name="Rippka R."/>
            <person name="Herdman M."/>
            <person name="Sivonen K."/>
            <person name="Coursin T."/>
            <person name="Laurent T."/>
            <person name="Goodwin L."/>
            <person name="Nolan M."/>
            <person name="Davenport K.W."/>
            <person name="Han C.S."/>
            <person name="Rubin E.M."/>
            <person name="Eisen J.A."/>
            <person name="Woyke T."/>
            <person name="Gugger M."/>
            <person name="Kerfeld C.A."/>
        </authorList>
    </citation>
    <scope>NUCLEOTIDE SEQUENCE [LARGE SCALE GENOMIC DNA]</scope>
    <source>
        <strain evidence="3">ATCC 29371 / PCC 7437</strain>
    </source>
</reference>
<name>K9XTL2_STAC7</name>
<accession>K9XTL2</accession>
<dbReference type="OrthoDB" id="9810372at2"/>
<evidence type="ECO:0000256" key="1">
    <source>
        <dbReference type="ARBA" id="ARBA00006479"/>
    </source>
</evidence>